<feature type="domain" description="Methyl-accepting transducer" evidence="4">
    <location>
        <begin position="77"/>
        <end position="313"/>
    </location>
</feature>
<dbReference type="Pfam" id="PF00015">
    <property type="entry name" value="MCPsignal"/>
    <property type="match status" value="1"/>
</dbReference>
<keyword evidence="2 3" id="KW-0807">Transducer</keyword>
<reference evidence="5" key="1">
    <citation type="submission" date="2012-02" db="EMBL/GenBank/DDBJ databases">
        <title>The complete genome of Frateuria aurantia DSM 6220.</title>
        <authorList>
            <consortium name="US DOE Joint Genome Institute (JGI-PGF)"/>
            <person name="Lucas S."/>
            <person name="Copeland A."/>
            <person name="Lapidus A."/>
            <person name="Glavina del Rio T."/>
            <person name="Dalin E."/>
            <person name="Tice H."/>
            <person name="Bruce D."/>
            <person name="Goodwin L."/>
            <person name="Pitluck S."/>
            <person name="Peters L."/>
            <person name="Ovchinnikova G."/>
            <person name="Teshima H."/>
            <person name="Kyrpides N."/>
            <person name="Mavromatis K."/>
            <person name="Ivanova N."/>
            <person name="Brettin T."/>
            <person name="Detter J.C."/>
            <person name="Han C."/>
            <person name="Larimer F."/>
            <person name="Land M."/>
            <person name="Hauser L."/>
            <person name="Markowitz V."/>
            <person name="Cheng J.-F."/>
            <person name="Hugenholtz P."/>
            <person name="Woyke T."/>
            <person name="Wu D."/>
            <person name="Brambilla E."/>
            <person name="Klenk H.-P."/>
            <person name="Eisen J.A."/>
        </authorList>
    </citation>
    <scope>NUCLEOTIDE SEQUENCE</scope>
    <source>
        <strain evidence="5">DSM 6220</strain>
    </source>
</reference>
<evidence type="ECO:0000313" key="5">
    <source>
        <dbReference type="EMBL" id="AFC86439.1"/>
    </source>
</evidence>
<dbReference type="SUPFAM" id="SSF58104">
    <property type="entry name" value="Methyl-accepting chemotaxis protein (MCP) signaling domain"/>
    <property type="match status" value="1"/>
</dbReference>
<dbReference type="PROSITE" id="PS50111">
    <property type="entry name" value="CHEMOTAXIS_TRANSDUC_2"/>
    <property type="match status" value="1"/>
</dbReference>
<proteinExistence type="predicted"/>
<comment type="subcellular location">
    <subcellularLocation>
        <location evidence="1">Membrane</location>
    </subcellularLocation>
</comment>
<dbReference type="SMART" id="SM00283">
    <property type="entry name" value="MA"/>
    <property type="match status" value="1"/>
</dbReference>
<dbReference type="PANTHER" id="PTHR32089">
    <property type="entry name" value="METHYL-ACCEPTING CHEMOTAXIS PROTEIN MCPB"/>
    <property type="match status" value="1"/>
</dbReference>
<evidence type="ECO:0000256" key="3">
    <source>
        <dbReference type="PROSITE-ProRule" id="PRU00284"/>
    </source>
</evidence>
<dbReference type="RefSeq" id="WP_014403442.1">
    <property type="nucleotide sequence ID" value="NC_017033.1"/>
</dbReference>
<dbReference type="GO" id="GO:0006935">
    <property type="term" value="P:chemotaxis"/>
    <property type="evidence" value="ECO:0007669"/>
    <property type="project" value="UniProtKB-ARBA"/>
</dbReference>
<dbReference type="EMBL" id="CP003350">
    <property type="protein sequence ID" value="AFC86439.1"/>
    <property type="molecule type" value="Genomic_DNA"/>
</dbReference>
<dbReference type="PANTHER" id="PTHR32089:SF112">
    <property type="entry name" value="LYSOZYME-LIKE PROTEIN-RELATED"/>
    <property type="match status" value="1"/>
</dbReference>
<dbReference type="Proteomes" id="UP000005234">
    <property type="component" value="Chromosome"/>
</dbReference>
<name>H8L2T0_FRAAD</name>
<keyword evidence="6" id="KW-1185">Reference proteome</keyword>
<organism evidence="5 6">
    <name type="scientific">Frateuria aurantia (strain ATCC 33424 / DSM 6220 / KCTC 2777 / LMG 1558 / NBRC 3245 / NCIMB 13370)</name>
    <name type="common">Acetobacter aurantius</name>
    <dbReference type="NCBI Taxonomy" id="767434"/>
    <lineage>
        <taxon>Bacteria</taxon>
        <taxon>Pseudomonadati</taxon>
        <taxon>Pseudomonadota</taxon>
        <taxon>Gammaproteobacteria</taxon>
        <taxon>Lysobacterales</taxon>
        <taxon>Rhodanobacteraceae</taxon>
        <taxon>Frateuria</taxon>
    </lineage>
</organism>
<evidence type="ECO:0000313" key="6">
    <source>
        <dbReference type="Proteomes" id="UP000005234"/>
    </source>
</evidence>
<protein>
    <submittedName>
        <fullName evidence="5">Methyl-accepting chemotaxis protein</fullName>
    </submittedName>
</protein>
<dbReference type="KEGG" id="fau:Fraau_2055"/>
<evidence type="ECO:0000256" key="2">
    <source>
        <dbReference type="ARBA" id="ARBA00023224"/>
    </source>
</evidence>
<dbReference type="GO" id="GO:0007165">
    <property type="term" value="P:signal transduction"/>
    <property type="evidence" value="ECO:0007669"/>
    <property type="project" value="UniProtKB-KW"/>
</dbReference>
<dbReference type="AlphaFoldDB" id="H8L2T0"/>
<evidence type="ECO:0000259" key="4">
    <source>
        <dbReference type="PROSITE" id="PS50111"/>
    </source>
</evidence>
<dbReference type="InterPro" id="IPR004089">
    <property type="entry name" value="MCPsignal_dom"/>
</dbReference>
<accession>H8L2T0</accession>
<dbReference type="GO" id="GO:0016020">
    <property type="term" value="C:membrane"/>
    <property type="evidence" value="ECO:0007669"/>
    <property type="project" value="UniProtKB-SubCell"/>
</dbReference>
<dbReference type="Gene3D" id="1.10.287.950">
    <property type="entry name" value="Methyl-accepting chemotaxis protein"/>
    <property type="match status" value="1"/>
</dbReference>
<dbReference type="STRING" id="767434.Fraau_2055"/>
<sequence>MGWLNSDRVATLAQAIAAGNAMEAQRLIQHDKRLARSMGVLVAQMQAVPPVLPPAPVAAAVAAPVPTVDAQDMAQRVVVDLVERQDEVLDGALTLGVRQRQQLDRLEGVQSGVGDLTRDGEQLTGSLAEVHSCVGEAMQVRGRMTGRASELDGTLQLLRGALASMAHTHNQFSAFFEKIGRLTSAIQEIAHRTNLVALNAAIEAARAGEAGRGFAVVADEVKLLAEKTTASTGEIEVATKSVAQYAGDLEHAVADCLSGLDRTSQGLTSLSQQLDAADSLWGRLDQGMQQLDAGASRWRGGLAEAARSMAAVHQGLEDLERQQETILVQAMQGRTQALQSLDAGGPSAVPALYAALRGLQYALLAADAAPQRIERTWFDCRPVERLLAKCGASLGEPGLTQVRQLLNDYLVVSAEYQKSLQEGRREAAEAAVAGVRSRLQAAVTQVMGVMRGAA</sequence>
<gene>
    <name evidence="5" type="ordered locus">Fraau_2055</name>
</gene>
<evidence type="ECO:0000256" key="1">
    <source>
        <dbReference type="ARBA" id="ARBA00004370"/>
    </source>
</evidence>
<dbReference type="HOGENOM" id="CLU_629676_0_0_6"/>
<dbReference type="eggNOG" id="COG0840">
    <property type="taxonomic scope" value="Bacteria"/>
</dbReference>